<feature type="domain" description="Phosphatidic acid phosphatase type 2/haloperoxidase" evidence="2">
    <location>
        <begin position="69"/>
        <end position="180"/>
    </location>
</feature>
<dbReference type="GO" id="GO:0050380">
    <property type="term" value="F:undecaprenyl-diphosphatase activity"/>
    <property type="evidence" value="ECO:0007669"/>
    <property type="project" value="UniProtKB-EC"/>
</dbReference>
<evidence type="ECO:0000313" key="3">
    <source>
        <dbReference type="EMBL" id="MBB5271044.1"/>
    </source>
</evidence>
<dbReference type="RefSeq" id="WP_183964964.1">
    <property type="nucleotide sequence ID" value="NZ_BAABEW010000017.1"/>
</dbReference>
<evidence type="ECO:0000256" key="1">
    <source>
        <dbReference type="SAM" id="Phobius"/>
    </source>
</evidence>
<dbReference type="AlphaFoldDB" id="A0A7W8HFC9"/>
<keyword evidence="4" id="KW-1185">Reference proteome</keyword>
<protein>
    <submittedName>
        <fullName evidence="3">Undecaprenyl-diphosphatase</fullName>
        <ecNumber evidence="3">3.6.1.27</ecNumber>
    </submittedName>
</protein>
<name>A0A7W8HFC9_9BURK</name>
<feature type="transmembrane region" description="Helical" evidence="1">
    <location>
        <begin position="165"/>
        <end position="183"/>
    </location>
</feature>
<feature type="transmembrane region" description="Helical" evidence="1">
    <location>
        <begin position="39"/>
        <end position="57"/>
    </location>
</feature>
<dbReference type="SUPFAM" id="SSF48317">
    <property type="entry name" value="Acid phosphatase/Vanadium-dependent haloperoxidase"/>
    <property type="match status" value="1"/>
</dbReference>
<sequence length="194" mass="20668">MLTPENPAYDWFGLNQQLFLLINGVRGTFVDASMAPFSVLGHPRLYPFYLALAVWFAWRHPGRLPMRNVIVFAIGYVLVSALIVPILKSALDFPRPLLALGTRVAVIGAQDAVHAFPSGHAAFAVLTACALSPGAARPLRITLIAFALLVCISRVSVGAHFPADVAGGAFVAALVTALVRSAIRPRAIIMGEQG</sequence>
<dbReference type="PANTHER" id="PTHR14969">
    <property type="entry name" value="SPHINGOSINE-1-PHOSPHATE PHOSPHOHYDROLASE"/>
    <property type="match status" value="1"/>
</dbReference>
<gene>
    <name evidence="3" type="ORF">HNQ70_001048</name>
</gene>
<keyword evidence="1" id="KW-1133">Transmembrane helix</keyword>
<dbReference type="Gene3D" id="1.20.144.10">
    <property type="entry name" value="Phosphatidic acid phosphatase type 2/haloperoxidase"/>
    <property type="match status" value="1"/>
</dbReference>
<reference evidence="3 4" key="1">
    <citation type="submission" date="2020-08" db="EMBL/GenBank/DDBJ databases">
        <title>Genomic Encyclopedia of Type Strains, Phase IV (KMG-IV): sequencing the most valuable type-strain genomes for metagenomic binning, comparative biology and taxonomic classification.</title>
        <authorList>
            <person name="Goeker M."/>
        </authorList>
    </citation>
    <scope>NUCLEOTIDE SEQUENCE [LARGE SCALE GENOMIC DNA]</scope>
    <source>
        <strain evidence="3 4">DSM 29781</strain>
    </source>
</reference>
<dbReference type="Pfam" id="PF01569">
    <property type="entry name" value="PAP2"/>
    <property type="match status" value="1"/>
</dbReference>
<dbReference type="PANTHER" id="PTHR14969:SF13">
    <property type="entry name" value="AT30094P"/>
    <property type="match status" value="1"/>
</dbReference>
<keyword evidence="1" id="KW-0812">Transmembrane</keyword>
<evidence type="ECO:0000313" key="4">
    <source>
        <dbReference type="Proteomes" id="UP000532440"/>
    </source>
</evidence>
<keyword evidence="3" id="KW-0378">Hydrolase</keyword>
<dbReference type="EC" id="3.6.1.27" evidence="3"/>
<evidence type="ECO:0000259" key="2">
    <source>
        <dbReference type="SMART" id="SM00014"/>
    </source>
</evidence>
<dbReference type="SMART" id="SM00014">
    <property type="entry name" value="acidPPc"/>
    <property type="match status" value="1"/>
</dbReference>
<organism evidence="3 4">
    <name type="scientific">Quisquiliibacterium transsilvanicum</name>
    <dbReference type="NCBI Taxonomy" id="1549638"/>
    <lineage>
        <taxon>Bacteria</taxon>
        <taxon>Pseudomonadati</taxon>
        <taxon>Pseudomonadota</taxon>
        <taxon>Betaproteobacteria</taxon>
        <taxon>Burkholderiales</taxon>
        <taxon>Burkholderiaceae</taxon>
        <taxon>Quisquiliibacterium</taxon>
    </lineage>
</organism>
<dbReference type="EMBL" id="JACHGB010000002">
    <property type="protein sequence ID" value="MBB5271044.1"/>
    <property type="molecule type" value="Genomic_DNA"/>
</dbReference>
<accession>A0A7W8HFC9</accession>
<dbReference type="InterPro" id="IPR036938">
    <property type="entry name" value="PAP2/HPO_sf"/>
</dbReference>
<comment type="caution">
    <text evidence="3">The sequence shown here is derived from an EMBL/GenBank/DDBJ whole genome shotgun (WGS) entry which is preliminary data.</text>
</comment>
<keyword evidence="1" id="KW-0472">Membrane</keyword>
<feature type="transmembrane region" description="Helical" evidence="1">
    <location>
        <begin position="69"/>
        <end position="87"/>
    </location>
</feature>
<dbReference type="Proteomes" id="UP000532440">
    <property type="component" value="Unassembled WGS sequence"/>
</dbReference>
<proteinExistence type="predicted"/>
<dbReference type="InterPro" id="IPR000326">
    <property type="entry name" value="PAP2/HPO"/>
</dbReference>